<evidence type="ECO:0000256" key="3">
    <source>
        <dbReference type="ARBA" id="ARBA00022729"/>
    </source>
</evidence>
<sequence>MKIKILTTLILLFLLTDVNTILGLSIGSNDSIVAKDTSRLKEIMLPDYYREAFAGRENLGISRPEISQPMNILNNTYAVGTIEGQANVSASGAATYEIPIEVPNGISGHKPNVSITYNSQSGVGLLGYGWNVSASSSISRSGKSIYYDNVSEAPNLSGADNLILDGQRLLLESGTNLSNGAKYRTEVEGYSTITYKVINSYACFEVKTPDGKTLEYGSTADSYIETSSGGPALFWLLSKVTDNNGNTITYTYDEVANNGEFYLTSIQYAGNRKVSLTYEDRSDKQISYVAGVAVNTRKIIKKLTTSIGSTVVKEYLFNQVYDGYYSKLTEIVEQGQNNERYNSTQINYGMPDVYGNEYLSTLSTNRQGNKPLFADFNGDGKTDFLSYPEKTSYTTSDVATLFLANSYYGDVSFSQKCTIPLTSGFSHILLADVNGDSKIDAIVVSLAPNGTYRYNYYTYEVDRLVYNYKGFNTTGSTGIAGDFNGDGKFEILVKENQKVFNGEGQEIASGGIDNWGKMYAYCFPNNNYLSDFNGNGKTDILVLNETGSWVYELNGNTFTKLTSFSNSMLKNTYFPYLGDFNGDGKTDILYQNVQQGNYDDVSILFSTGKSFIRQSTSDVNIRAKVQVGDFNKDGKADIFHMEIVNGSVVMKVGTYDGTRFITKNYSSLLKPSDLTVPYEYENYLFPIADFNGDGRAEFCFARYVDAYFIHTFDDGQTLLAKTISNGLGESVSFNYQPITDEVTCKIEESVSFPLSNPRFPLQVVRSMSVTGNNYYDNTTYYYKNPRIHKQGKGFIGFGEVEARNNSTSINTITKYGYDTSYYYPWVVEQKQTTNTGTPITTTTNENATVYETSKRFFPYVRTQIVTDHLKGTIVTTDLTNIEYGKPKTIIKKYGNDLTETITTTFKNVTADNKWILGLPLTVEKKTSRGDSPWTEKSAFQYNTENRLSLKQMYTNDGTRQVSEEAYTYDRFGNVTYSTLKSFASANLLKTYYQYSLDGVYETVLTDPMNRTIVKSYNTLGQVFTSTDIWGNVTTYEYDGLGRLKKSNYPDGTQAVITRAWSSDANSVFSITKEETGKPSQTTFYNSRGLELRTSSQRFDNTRILTDNIYDNAGRLTKTSLPFKTGAATLWNTYEYDVYGRLKQLNYASGKSDVYTYAGNSITETKDGISITRTYNAKEELIGTSDPAGSITYQLRPDGQPSSITAPGTIVTRFSYDEYGRQTEINDPSIGLKSYIYDDAGNIKSEKDANGKEKLMEYDPYGRVTKRILPEYETTFTYDGYGALKSEKSSNGTSKYYDYDGFGRLLFSQENVDDRWGGYNYNYSPTTGNLESKDYISSTEGYVVTENYTYQYGTLTEIKRDGQTSIWKLQSEDIFGRPTQIATGPLTRTYLYNSYGLPTSSKAVNSGGTVIQDYGMLFNPVTGNLSSRGDHKNNKYEHFQYDNLNRLTHVYSATSLTSGMASNPTSVYNYNANGNMESKSDAGTYAYENTAKPYAVTSVTLSGNAIPVRLQEITYTSFERPSVLTENDYMATFTYNGSNDRSKMEIKRYNNSQILRYYLNGSHEVDVTPAGEKERLYLGGDAYSAPAVLVKESGSWNVYYICRDHLGSITQITNGSGVMQQELSYDAWGRLRNPGTLAVYAPDTEPTLFLGRGYTGHEHLTMFGLVNMNARLYDPAVGRFLSPDPYVQMTDFSQNYNRFSYAMNNPLVYIDPDGENPLFIGLAILGAYIGGVASNYGELNPFQWNYSSVSTYLGIGLGALTGYFGAYGIVHPGSMIFAGSVSTPWMAVGASVTSAGVALGDATDWKYDFNWSTAAGGGGGITNYDNTNSYRNIDKSIQNARDTWNYSAYAYASSSLLLLSDDVTGIGVVNDVLIPLSYAGATLAFAYNNSDLIAKQAREIEGIAKRTLSNRQGFVYQLQATKDGYYDDVRGGKVYLNAGDVWKYGQTVHSNRYSRAELSRKDLTRINIFYGNQMEILIQEKIMIYGYVFEHGKLPPGNKIFR</sequence>
<dbReference type="Pfam" id="PF25023">
    <property type="entry name" value="TEN_YD-shell"/>
    <property type="match status" value="1"/>
</dbReference>
<dbReference type="Pfam" id="PF03534">
    <property type="entry name" value="SpvB"/>
    <property type="match status" value="1"/>
</dbReference>
<dbReference type="InterPro" id="IPR013517">
    <property type="entry name" value="FG-GAP"/>
</dbReference>
<proteinExistence type="predicted"/>
<dbReference type="GO" id="GO:0005737">
    <property type="term" value="C:cytoplasm"/>
    <property type="evidence" value="ECO:0007669"/>
    <property type="project" value="InterPro"/>
</dbReference>
<protein>
    <recommendedName>
        <fullName evidence="7">Teneurin-like YD-shell domain-containing protein</fullName>
    </recommendedName>
</protein>
<keyword evidence="4" id="KW-0677">Repeat</keyword>
<feature type="transmembrane region" description="Helical" evidence="6">
    <location>
        <begin position="1748"/>
        <end position="1769"/>
    </location>
</feature>
<dbReference type="InterPro" id="IPR028994">
    <property type="entry name" value="Integrin_alpha_N"/>
</dbReference>
<evidence type="ECO:0000256" key="1">
    <source>
        <dbReference type="ARBA" id="ARBA00004613"/>
    </source>
</evidence>
<evidence type="ECO:0000256" key="5">
    <source>
        <dbReference type="ARBA" id="ARBA00023026"/>
    </source>
</evidence>
<keyword evidence="6" id="KW-1133">Transmembrane helix</keyword>
<dbReference type="Gene3D" id="2.180.10.10">
    <property type="entry name" value="RHS repeat-associated core"/>
    <property type="match status" value="2"/>
</dbReference>
<dbReference type="Pfam" id="PF13517">
    <property type="entry name" value="FG-GAP_3"/>
    <property type="match status" value="1"/>
</dbReference>
<dbReference type="NCBIfam" id="TIGR01643">
    <property type="entry name" value="YD_repeat_2x"/>
    <property type="match status" value="3"/>
</dbReference>
<organism evidence="8">
    <name type="scientific">bioreactor metagenome</name>
    <dbReference type="NCBI Taxonomy" id="1076179"/>
    <lineage>
        <taxon>unclassified sequences</taxon>
        <taxon>metagenomes</taxon>
        <taxon>ecological metagenomes</taxon>
    </lineage>
</organism>
<dbReference type="Gene3D" id="2.40.128.340">
    <property type="match status" value="1"/>
</dbReference>
<dbReference type="Pfam" id="PF05593">
    <property type="entry name" value="RHS_repeat"/>
    <property type="match status" value="3"/>
</dbReference>
<evidence type="ECO:0000313" key="8">
    <source>
        <dbReference type="EMBL" id="MPM08357.1"/>
    </source>
</evidence>
<dbReference type="PANTHER" id="PTHR32305">
    <property type="match status" value="1"/>
</dbReference>
<evidence type="ECO:0000256" key="2">
    <source>
        <dbReference type="ARBA" id="ARBA00022525"/>
    </source>
</evidence>
<accession>A0A644WXD1</accession>
<keyword evidence="5" id="KW-0843">Virulence</keyword>
<feature type="transmembrane region" description="Helical" evidence="6">
    <location>
        <begin position="1717"/>
        <end position="1736"/>
    </location>
</feature>
<keyword evidence="2" id="KW-0964">Secreted</keyword>
<name>A0A644WXD1_9ZZZZ</name>
<dbReference type="InterPro" id="IPR031325">
    <property type="entry name" value="RHS_repeat"/>
</dbReference>
<keyword evidence="3" id="KW-0732">Signal</keyword>
<dbReference type="PANTHER" id="PTHR32305:SF15">
    <property type="entry name" value="PROTEIN RHSA-RELATED"/>
    <property type="match status" value="1"/>
</dbReference>
<dbReference type="NCBIfam" id="TIGR03696">
    <property type="entry name" value="Rhs_assc_core"/>
    <property type="match status" value="1"/>
</dbReference>
<gene>
    <name evidence="8" type="ORF">SDC9_54669</name>
</gene>
<reference evidence="8" key="1">
    <citation type="submission" date="2019-08" db="EMBL/GenBank/DDBJ databases">
        <authorList>
            <person name="Kucharzyk K."/>
            <person name="Murdoch R.W."/>
            <person name="Higgins S."/>
            <person name="Loffler F."/>
        </authorList>
    </citation>
    <scope>NUCLEOTIDE SEQUENCE</scope>
</reference>
<evidence type="ECO:0000259" key="7">
    <source>
        <dbReference type="Pfam" id="PF25023"/>
    </source>
</evidence>
<dbReference type="EMBL" id="VSSQ01001441">
    <property type="protein sequence ID" value="MPM08357.1"/>
    <property type="molecule type" value="Genomic_DNA"/>
</dbReference>
<dbReference type="SUPFAM" id="SSF69318">
    <property type="entry name" value="Integrin alpha N-terminal domain"/>
    <property type="match status" value="1"/>
</dbReference>
<comment type="subcellular location">
    <subcellularLocation>
        <location evidence="1">Secreted</location>
    </subcellularLocation>
</comment>
<dbReference type="InterPro" id="IPR022385">
    <property type="entry name" value="Rhs_assc_core"/>
</dbReference>
<keyword evidence="6" id="KW-0472">Membrane</keyword>
<feature type="domain" description="Teneurin-like YD-shell" evidence="7">
    <location>
        <begin position="1339"/>
        <end position="1704"/>
    </location>
</feature>
<dbReference type="InterPro" id="IPR006530">
    <property type="entry name" value="YD"/>
</dbReference>
<evidence type="ECO:0000256" key="6">
    <source>
        <dbReference type="SAM" id="Phobius"/>
    </source>
</evidence>
<dbReference type="InterPro" id="IPR056823">
    <property type="entry name" value="TEN-like_YD-shell"/>
</dbReference>
<comment type="caution">
    <text evidence="8">The sequence shown here is derived from an EMBL/GenBank/DDBJ whole genome shotgun (WGS) entry which is preliminary data.</text>
</comment>
<dbReference type="InterPro" id="IPR003284">
    <property type="entry name" value="Sal_SpvB"/>
</dbReference>
<evidence type="ECO:0000256" key="4">
    <source>
        <dbReference type="ARBA" id="ARBA00022737"/>
    </source>
</evidence>
<keyword evidence="6" id="KW-0812">Transmembrane</keyword>
<dbReference type="GO" id="GO:0005576">
    <property type="term" value="C:extracellular region"/>
    <property type="evidence" value="ECO:0007669"/>
    <property type="project" value="UniProtKB-SubCell"/>
</dbReference>
<dbReference type="InterPro" id="IPR050708">
    <property type="entry name" value="T6SS_VgrG/RHS"/>
</dbReference>